<feature type="transmembrane region" description="Helical" evidence="4">
    <location>
        <begin position="35"/>
        <end position="54"/>
    </location>
</feature>
<evidence type="ECO:0000313" key="6">
    <source>
        <dbReference type="Proteomes" id="UP001521137"/>
    </source>
</evidence>
<feature type="repeat" description="TPR" evidence="3">
    <location>
        <begin position="450"/>
        <end position="483"/>
    </location>
</feature>
<dbReference type="PROSITE" id="PS50293">
    <property type="entry name" value="TPR_REGION"/>
    <property type="match status" value="1"/>
</dbReference>
<evidence type="ECO:0000256" key="2">
    <source>
        <dbReference type="ARBA" id="ARBA00022803"/>
    </source>
</evidence>
<dbReference type="Gene3D" id="3.40.50.10610">
    <property type="entry name" value="ABC-type transport auxiliary lipoprotein component"/>
    <property type="match status" value="1"/>
</dbReference>
<dbReference type="InterPro" id="IPR051685">
    <property type="entry name" value="Ycf3/AcsC/BcsC/TPR_MFPF"/>
</dbReference>
<keyword evidence="4" id="KW-1133">Transmembrane helix</keyword>
<evidence type="ECO:0000256" key="4">
    <source>
        <dbReference type="SAM" id="Phobius"/>
    </source>
</evidence>
<accession>A0ABS9D7P6</accession>
<sequence>MAKPLLAYVGFAWLILQVVSVLGSVMVVSPLVGPATFLLLACGFPVAIYLAWHFDFSFDGISRTPSLDQENNPTIKPLGWLNWAALCSVVLISGFVGVQYFDSIKYELQATQKDLATVKLADSIAVLPFTDQSPEQNQSYLALGLAEEITSLLGRSEGFTVSASRSSQILAEKGLTPVDIGRRLEVKTVLTGSVRAQDRRLKIRVELLDTETGHALWTETFLRELKDIFAVESEIGRAIVNLLQDKYLEAGSFNSLASTNSTDAYVMYLKGREQYRKQTTESMKKARQFFEQALALDPEYAKAYVGLADTLVLLAEGELRFGVIQTDIAAALAQQNIDKALVRQPEMAEAYAVKGYISFMQNKFDDAIEDYNKAIQLNPSLAIAYMWKYLTLNSLQRFNESFSALEKSLELDPLFLTGAYNWGFELTYLGRIEEAEKVFKQLKTDFPDSTFSYQGLADMYFSQGDFVGAIRESQKAMQLSPDNQELAYKFIGPLIQLGLTDIVKGMTGSPVLSNAIEHYFENILIFENKIETLFDRMKFKLDANPDDYWVHFEAGWYQAMFGDNQLAYSLLTEKINLIDQSEVYLMPHCSPAIEIAWALLELGSETEAISFILHCKKLLDEQLQSSISYFELDYLTARIFAMQAEPQKAIQALSKAIDNGWREWWTKHDPLLQNLSQEAEFKKLIQFIDNDLARQRIEAAVLFAE</sequence>
<name>A0ABS9D7P6_9ALTE</name>
<dbReference type="PANTHER" id="PTHR44943:SF8">
    <property type="entry name" value="TPR REPEAT-CONTAINING PROTEIN MJ0263"/>
    <property type="match status" value="1"/>
</dbReference>
<feature type="transmembrane region" description="Helical" evidence="4">
    <location>
        <begin position="80"/>
        <end position="101"/>
    </location>
</feature>
<protein>
    <submittedName>
        <fullName evidence="5">Tetratricopeptide repeat protein</fullName>
    </submittedName>
</protein>
<reference evidence="5 6" key="1">
    <citation type="submission" date="2022-01" db="EMBL/GenBank/DDBJ databases">
        <title>Paraglaciecola sp. G1-23.</title>
        <authorList>
            <person name="Jin M.S."/>
            <person name="Han D.M."/>
            <person name="Kim H.M."/>
            <person name="Jeon C.O."/>
        </authorList>
    </citation>
    <scope>NUCLEOTIDE SEQUENCE [LARGE SCALE GENOMIC DNA]</scope>
    <source>
        <strain evidence="5 6">G1-23</strain>
    </source>
</reference>
<evidence type="ECO:0000313" key="5">
    <source>
        <dbReference type="EMBL" id="MCF2948724.1"/>
    </source>
</evidence>
<gene>
    <name evidence="5" type="ORF">L0668_11445</name>
</gene>
<dbReference type="EMBL" id="JAKGAS010000005">
    <property type="protein sequence ID" value="MCF2948724.1"/>
    <property type="molecule type" value="Genomic_DNA"/>
</dbReference>
<feature type="repeat" description="TPR" evidence="3">
    <location>
        <begin position="348"/>
        <end position="381"/>
    </location>
</feature>
<dbReference type="Proteomes" id="UP001521137">
    <property type="component" value="Unassembled WGS sequence"/>
</dbReference>
<dbReference type="InterPro" id="IPR011990">
    <property type="entry name" value="TPR-like_helical_dom_sf"/>
</dbReference>
<feature type="transmembrane region" description="Helical" evidence="4">
    <location>
        <begin position="6"/>
        <end position="28"/>
    </location>
</feature>
<keyword evidence="6" id="KW-1185">Reference proteome</keyword>
<comment type="caution">
    <text evidence="5">The sequence shown here is derived from an EMBL/GenBank/DDBJ whole genome shotgun (WGS) entry which is preliminary data.</text>
</comment>
<organism evidence="5 6">
    <name type="scientific">Paraglaciecola algarum</name>
    <dbReference type="NCBI Taxonomy" id="3050085"/>
    <lineage>
        <taxon>Bacteria</taxon>
        <taxon>Pseudomonadati</taxon>
        <taxon>Pseudomonadota</taxon>
        <taxon>Gammaproteobacteria</taxon>
        <taxon>Alteromonadales</taxon>
        <taxon>Alteromonadaceae</taxon>
        <taxon>Paraglaciecola</taxon>
    </lineage>
</organism>
<dbReference type="Gene3D" id="1.25.40.10">
    <property type="entry name" value="Tetratricopeptide repeat domain"/>
    <property type="match status" value="2"/>
</dbReference>
<dbReference type="InterPro" id="IPR019734">
    <property type="entry name" value="TPR_rpt"/>
</dbReference>
<proteinExistence type="predicted"/>
<evidence type="ECO:0000256" key="1">
    <source>
        <dbReference type="ARBA" id="ARBA00022737"/>
    </source>
</evidence>
<keyword evidence="1" id="KW-0677">Repeat</keyword>
<dbReference type="PROSITE" id="PS50005">
    <property type="entry name" value="TPR"/>
    <property type="match status" value="2"/>
</dbReference>
<dbReference type="SUPFAM" id="SSF48452">
    <property type="entry name" value="TPR-like"/>
    <property type="match status" value="3"/>
</dbReference>
<keyword evidence="2 3" id="KW-0802">TPR repeat</keyword>
<keyword evidence="4" id="KW-0812">Transmembrane</keyword>
<dbReference type="RefSeq" id="WP_235312704.1">
    <property type="nucleotide sequence ID" value="NZ_JAKGAS010000005.1"/>
</dbReference>
<dbReference type="Pfam" id="PF00515">
    <property type="entry name" value="TPR_1"/>
    <property type="match status" value="1"/>
</dbReference>
<keyword evidence="4" id="KW-0472">Membrane</keyword>
<dbReference type="SMART" id="SM00028">
    <property type="entry name" value="TPR"/>
    <property type="match status" value="4"/>
</dbReference>
<dbReference type="PANTHER" id="PTHR44943">
    <property type="entry name" value="CELLULOSE SYNTHASE OPERON PROTEIN C"/>
    <property type="match status" value="1"/>
</dbReference>
<evidence type="ECO:0000256" key="3">
    <source>
        <dbReference type="PROSITE-ProRule" id="PRU00339"/>
    </source>
</evidence>